<dbReference type="PROSITE" id="PS50157">
    <property type="entry name" value="ZINC_FINGER_C2H2_2"/>
    <property type="match status" value="2"/>
</dbReference>
<name>A0A916KQ17_9POXV</name>
<dbReference type="SMART" id="SM00355">
    <property type="entry name" value="ZnF_C2H2"/>
    <property type="match status" value="3"/>
</dbReference>
<dbReference type="KEGG" id="vg:15613702"/>
<evidence type="ECO:0000256" key="1">
    <source>
        <dbReference type="PROSITE-ProRule" id="PRU00042"/>
    </source>
</evidence>
<dbReference type="InterPro" id="IPR013087">
    <property type="entry name" value="Znf_C2H2_type"/>
</dbReference>
<feature type="domain" description="C2H2-type" evidence="2">
    <location>
        <begin position="54"/>
        <end position="77"/>
    </location>
</feature>
<dbReference type="GO" id="GO:0008270">
    <property type="term" value="F:zinc ion binding"/>
    <property type="evidence" value="ECO:0007669"/>
    <property type="project" value="UniProtKB-KW"/>
</dbReference>
<keyword evidence="4" id="KW-1185">Reference proteome</keyword>
<keyword evidence="1" id="KW-0479">Metal-binding</keyword>
<organism evidence="3 4">
    <name type="scientific">Mythimna separata entomopoxvirus 'L'</name>
    <dbReference type="NCBI Taxonomy" id="1293572"/>
    <lineage>
        <taxon>Viruses</taxon>
        <taxon>Varidnaviria</taxon>
        <taxon>Bamfordvirae</taxon>
        <taxon>Nucleocytoviricota</taxon>
        <taxon>Pokkesviricetes</taxon>
        <taxon>Chitovirales</taxon>
        <taxon>Poxviridae</taxon>
        <taxon>Entomopoxvirinae</taxon>
        <taxon>Betaentomopoxvirus</taxon>
        <taxon>Betaentomopoxvirus mseparata</taxon>
        <taxon>Mythimna separata entomopoxvirus</taxon>
    </lineage>
</organism>
<evidence type="ECO:0000313" key="3">
    <source>
        <dbReference type="EMBL" id="CCU56278.1"/>
    </source>
</evidence>
<dbReference type="SUPFAM" id="SSF57667">
    <property type="entry name" value="beta-beta-alpha zinc fingers"/>
    <property type="match status" value="1"/>
</dbReference>
<dbReference type="PROSITE" id="PS00028">
    <property type="entry name" value="ZINC_FINGER_C2H2_1"/>
    <property type="match status" value="2"/>
</dbReference>
<dbReference type="RefSeq" id="YP_008003597.1">
    <property type="nucleotide sequence ID" value="NC_021246.1"/>
</dbReference>
<dbReference type="GeneID" id="15613702"/>
<feature type="domain" description="C2H2-type" evidence="2">
    <location>
        <begin position="82"/>
        <end position="110"/>
    </location>
</feature>
<protein>
    <recommendedName>
        <fullName evidence="2">C2H2-type domain-containing protein</fullName>
    </recommendedName>
</protein>
<keyword evidence="1" id="KW-0863">Zinc-finger</keyword>
<dbReference type="Gene3D" id="3.30.160.60">
    <property type="entry name" value="Classic Zinc Finger"/>
    <property type="match status" value="1"/>
</dbReference>
<evidence type="ECO:0000259" key="2">
    <source>
        <dbReference type="PROSITE" id="PS50157"/>
    </source>
</evidence>
<reference evidence="3 4" key="1">
    <citation type="journal article" date="2013" name="J. Virol.">
        <title>New Insights into the Evolution of Entomopoxvirinae from the Complete Genome Sequences of Four Entomopoxviruses Infecting Adoxophyes honmai, Choristoneura biennis, Choristoneura rosaceana, and Mythimna separata.</title>
        <authorList>
            <person name="Theze J."/>
            <person name="Takatsuka J."/>
            <person name="Li Z."/>
            <person name="Gallais J."/>
            <person name="Doucet D."/>
            <person name="Arif B."/>
            <person name="Nakai M."/>
            <person name="Herniou E.A."/>
        </authorList>
    </citation>
    <scope>NUCLEOTIDE SEQUENCE [LARGE SCALE GENOMIC DNA]</scope>
</reference>
<dbReference type="Proteomes" id="UP000792671">
    <property type="component" value="Genome"/>
</dbReference>
<accession>A0A916KQ17</accession>
<proteinExistence type="predicted"/>
<keyword evidence="1" id="KW-0862">Zinc</keyword>
<gene>
    <name evidence="3" type="ORF">MYSEV_080</name>
</gene>
<sequence>MENKFNDINKCYLCDDIYYNTRLELLTHIRDKHLQSYNDYDDILEIEVYNRPTNECYICNKTFTSKSNLNRHIKNLHDINNIKCKYCDLEFINKFNLKLHTNQAHSNNNKNHKYDKFISKTDIDKLKNIKI</sequence>
<dbReference type="EMBL" id="HF679134">
    <property type="protein sequence ID" value="CCU56278.1"/>
    <property type="molecule type" value="Genomic_DNA"/>
</dbReference>
<dbReference type="InterPro" id="IPR036236">
    <property type="entry name" value="Znf_C2H2_sf"/>
</dbReference>
<dbReference type="Pfam" id="PF00096">
    <property type="entry name" value="zf-C2H2"/>
    <property type="match status" value="2"/>
</dbReference>
<evidence type="ECO:0000313" key="4">
    <source>
        <dbReference type="Proteomes" id="UP000792671"/>
    </source>
</evidence>